<accession>A0AA45WQB4</accession>
<evidence type="ECO:0008006" key="3">
    <source>
        <dbReference type="Google" id="ProtNLM"/>
    </source>
</evidence>
<dbReference type="Proteomes" id="UP001157946">
    <property type="component" value="Unassembled WGS sequence"/>
</dbReference>
<dbReference type="RefSeq" id="WP_102993363.1">
    <property type="nucleotide sequence ID" value="NZ_FXTU01000004.1"/>
</dbReference>
<reference evidence="1" key="1">
    <citation type="submission" date="2017-05" db="EMBL/GenBank/DDBJ databases">
        <authorList>
            <person name="Varghese N."/>
            <person name="Submissions S."/>
        </authorList>
    </citation>
    <scope>NUCLEOTIDE SEQUENCE</scope>
    <source>
        <strain evidence="1">DSM 45262</strain>
    </source>
</reference>
<protein>
    <recommendedName>
        <fullName evidence="3">DUF1963 domain-containing protein</fullName>
    </recommendedName>
</protein>
<comment type="caution">
    <text evidence="1">The sequence shown here is derived from an EMBL/GenBank/DDBJ whole genome shotgun (WGS) entry which is preliminary data.</text>
</comment>
<organism evidence="1 2">
    <name type="scientific">Laceyella tengchongensis</name>
    <dbReference type="NCBI Taxonomy" id="574699"/>
    <lineage>
        <taxon>Bacteria</taxon>
        <taxon>Bacillati</taxon>
        <taxon>Bacillota</taxon>
        <taxon>Bacilli</taxon>
        <taxon>Bacillales</taxon>
        <taxon>Thermoactinomycetaceae</taxon>
        <taxon>Laceyella</taxon>
    </lineage>
</organism>
<proteinExistence type="predicted"/>
<dbReference type="AlphaFoldDB" id="A0AA45WQB4"/>
<evidence type="ECO:0000313" key="1">
    <source>
        <dbReference type="EMBL" id="SMP23023.1"/>
    </source>
</evidence>
<dbReference type="Gene3D" id="2.30.320.10">
    <property type="entry name" value="YwqG-like"/>
    <property type="match status" value="1"/>
</dbReference>
<gene>
    <name evidence="1" type="ORF">SAMN06265361_104130</name>
</gene>
<evidence type="ECO:0000313" key="2">
    <source>
        <dbReference type="Proteomes" id="UP001157946"/>
    </source>
</evidence>
<name>A0AA45WQB4_9BACL</name>
<sequence length="251" mass="28661">MKSFVPTLVMSECWPESFSFVDQYGGRPWGLPEALWPSCSSCGRAMPLLAQFAHHPKRIDLGREGRRVYLFLCQNERDHCYEDHAFVFLEAEQCTGRWTERPTSASALLPSVTVVGWREKEDGISPEDYVRFFQRLEEGGKAWSSLSEMETKLKGTPTFIQQPGGDAATFAGQIDCFLKVIDNIPPELWQKDQLGRSIYQSPTEGPLFMSRSKEEGIAYLDFVNFGDSGMGYFFIRPDRERPEGSFFWDCC</sequence>
<dbReference type="EMBL" id="FXTU01000004">
    <property type="protein sequence ID" value="SMP23023.1"/>
    <property type="molecule type" value="Genomic_DNA"/>
</dbReference>
<keyword evidence="2" id="KW-1185">Reference proteome</keyword>